<comment type="caution">
    <text evidence="2">The sequence shown here is derived from an EMBL/GenBank/DDBJ whole genome shotgun (WGS) entry which is preliminary data.</text>
</comment>
<accession>X1TMV5</accession>
<dbReference type="PANTHER" id="PTHR12734">
    <property type="entry name" value="METHYLTRANSFERASE-RELATED"/>
    <property type="match status" value="1"/>
</dbReference>
<protein>
    <recommendedName>
        <fullName evidence="1">Methyltransferase type 11 domain-containing protein</fullName>
    </recommendedName>
</protein>
<feature type="non-terminal residue" evidence="2">
    <location>
        <position position="223"/>
    </location>
</feature>
<reference evidence="2" key="1">
    <citation type="journal article" date="2014" name="Front. Microbiol.">
        <title>High frequency of phylogenetically diverse reductive dehalogenase-homologous genes in deep subseafloor sedimentary metagenomes.</title>
        <authorList>
            <person name="Kawai M."/>
            <person name="Futagami T."/>
            <person name="Toyoda A."/>
            <person name="Takaki Y."/>
            <person name="Nishi S."/>
            <person name="Hori S."/>
            <person name="Arai W."/>
            <person name="Tsubouchi T."/>
            <person name="Morono Y."/>
            <person name="Uchiyama I."/>
            <person name="Ito T."/>
            <person name="Fujiyama A."/>
            <person name="Inagaki F."/>
            <person name="Takami H."/>
        </authorList>
    </citation>
    <scope>NUCLEOTIDE SEQUENCE</scope>
    <source>
        <strain evidence="2">Expedition CK06-06</strain>
    </source>
</reference>
<evidence type="ECO:0000259" key="1">
    <source>
        <dbReference type="Pfam" id="PF08241"/>
    </source>
</evidence>
<dbReference type="SUPFAM" id="SSF53335">
    <property type="entry name" value="S-adenosyl-L-methionine-dependent methyltransferases"/>
    <property type="match status" value="1"/>
</dbReference>
<dbReference type="PANTHER" id="PTHR12734:SF0">
    <property type="entry name" value="18S RRNA (GUANINE-N(7))-METHYLTRANSFERASE-RELATED"/>
    <property type="match status" value="1"/>
</dbReference>
<dbReference type="InterPro" id="IPR039769">
    <property type="entry name" value="Bud23-like"/>
</dbReference>
<name>X1TMV5_9ZZZZ</name>
<feature type="domain" description="Methyltransferase type 11" evidence="1">
    <location>
        <begin position="65"/>
        <end position="173"/>
    </location>
</feature>
<proteinExistence type="predicted"/>
<dbReference type="AlphaFoldDB" id="X1TMV5"/>
<dbReference type="GO" id="GO:0005730">
    <property type="term" value="C:nucleolus"/>
    <property type="evidence" value="ECO:0007669"/>
    <property type="project" value="TreeGrafter"/>
</dbReference>
<gene>
    <name evidence="2" type="ORF">S12H4_36053</name>
</gene>
<sequence length="223" mass="25774">MSKHDSTPKFPNSYLGNNSLDYDSSIWMERNQKKTTLLCLQYLYGERLDNLEKPDFLKDEPSFILDLGCGTGFSTEILVERGFRVVGIDVLHDMISKVKPKKNLMINQNNLELILADINYIPLRNSSINHAISISVYNFITHRAESIRDKTKIANNTAKYLYKLLKPDGRIIIEFYPKDDNELEMFSSSFNTNGFNGFIVKQNPNQKSGQTFLLLKKRCLNYR</sequence>
<dbReference type="Pfam" id="PF08241">
    <property type="entry name" value="Methyltransf_11"/>
    <property type="match status" value="1"/>
</dbReference>
<dbReference type="Gene3D" id="3.40.50.150">
    <property type="entry name" value="Vaccinia Virus protein VP39"/>
    <property type="match status" value="1"/>
</dbReference>
<dbReference type="GO" id="GO:0016435">
    <property type="term" value="F:rRNA (guanine) methyltransferase activity"/>
    <property type="evidence" value="ECO:0007669"/>
    <property type="project" value="InterPro"/>
</dbReference>
<dbReference type="CDD" id="cd02440">
    <property type="entry name" value="AdoMet_MTases"/>
    <property type="match status" value="1"/>
</dbReference>
<dbReference type="InterPro" id="IPR029063">
    <property type="entry name" value="SAM-dependent_MTases_sf"/>
</dbReference>
<dbReference type="InterPro" id="IPR013216">
    <property type="entry name" value="Methyltransf_11"/>
</dbReference>
<dbReference type="EMBL" id="BARW01021463">
    <property type="protein sequence ID" value="GAI88895.1"/>
    <property type="molecule type" value="Genomic_DNA"/>
</dbReference>
<organism evidence="2">
    <name type="scientific">marine sediment metagenome</name>
    <dbReference type="NCBI Taxonomy" id="412755"/>
    <lineage>
        <taxon>unclassified sequences</taxon>
        <taxon>metagenomes</taxon>
        <taxon>ecological metagenomes</taxon>
    </lineage>
</organism>
<dbReference type="GO" id="GO:0070476">
    <property type="term" value="P:rRNA (guanine-N7)-methylation"/>
    <property type="evidence" value="ECO:0007669"/>
    <property type="project" value="InterPro"/>
</dbReference>
<evidence type="ECO:0000313" key="2">
    <source>
        <dbReference type="EMBL" id="GAI88895.1"/>
    </source>
</evidence>